<dbReference type="OrthoDB" id="9800516at2"/>
<dbReference type="InterPro" id="IPR052158">
    <property type="entry name" value="INH-QAR"/>
</dbReference>
<gene>
    <name evidence="2" type="ORF">FFV09_19090</name>
</gene>
<dbReference type="Gene3D" id="3.40.50.880">
    <property type="match status" value="1"/>
</dbReference>
<dbReference type="InterPro" id="IPR029062">
    <property type="entry name" value="Class_I_gatase-like"/>
</dbReference>
<sequence length="291" mass="31605">MRRRGFCRSSRIRLSSVPKRSARRFRWRTGCCSTMTGSRAIGLPGSPPYKNSEYARKTRFERHTSGLFEKWSLVSDSGKSYRITGRGIWELKTYILVYNGFTQFEVVLAARLMKTAGEIITVGLSPEPVTAHEGFRIVPHMTIERVEAGSVDLFIVPGGDLSQIARRSEVENLLKAVQACGGTVGAICSGTLLALDAGLARGRSFTAPAGASAAAPTGARLERPVVSDGGLVTAQAYGYVDFALELGRLTGIYRDEADYDETVRFFEFFKPAAEKAPEPLRAVGLEAGVAV</sequence>
<accession>A0A4Y6UYC1</accession>
<dbReference type="Pfam" id="PF01965">
    <property type="entry name" value="DJ-1_PfpI"/>
    <property type="match status" value="1"/>
</dbReference>
<proteinExistence type="predicted"/>
<evidence type="ECO:0000313" key="2">
    <source>
        <dbReference type="EMBL" id="QDH22762.1"/>
    </source>
</evidence>
<dbReference type="AlphaFoldDB" id="A0A4Y6UYC1"/>
<keyword evidence="3" id="KW-1185">Reference proteome</keyword>
<dbReference type="EMBL" id="CP041217">
    <property type="protein sequence ID" value="QDH22762.1"/>
    <property type="molecule type" value="Genomic_DNA"/>
</dbReference>
<evidence type="ECO:0000259" key="1">
    <source>
        <dbReference type="Pfam" id="PF01965"/>
    </source>
</evidence>
<organism evidence="2 3">
    <name type="scientific">Saccharibacillus brassicae</name>
    <dbReference type="NCBI Taxonomy" id="2583377"/>
    <lineage>
        <taxon>Bacteria</taxon>
        <taxon>Bacillati</taxon>
        <taxon>Bacillota</taxon>
        <taxon>Bacilli</taxon>
        <taxon>Bacillales</taxon>
        <taxon>Paenibacillaceae</taxon>
        <taxon>Saccharibacillus</taxon>
    </lineage>
</organism>
<dbReference type="Proteomes" id="UP000316968">
    <property type="component" value="Chromosome"/>
</dbReference>
<reference evidence="2 3" key="1">
    <citation type="submission" date="2019-06" db="EMBL/GenBank/DDBJ databases">
        <title>Saccharibacillus brassicae sp. nov., an endophytic bacterium isolated from Chinese cabbage seeds (Brassica pekinensis).</title>
        <authorList>
            <person name="Jiang L."/>
            <person name="Lee J."/>
            <person name="Kim S.W."/>
        </authorList>
    </citation>
    <scope>NUCLEOTIDE SEQUENCE [LARGE SCALE GENOMIC DNA]</scope>
    <source>
        <strain evidence="3">KCTC 43072 / ATSA2</strain>
    </source>
</reference>
<dbReference type="PANTHER" id="PTHR43130">
    <property type="entry name" value="ARAC-FAMILY TRANSCRIPTIONAL REGULATOR"/>
    <property type="match status" value="1"/>
</dbReference>
<feature type="domain" description="DJ-1/PfpI" evidence="1">
    <location>
        <begin position="92"/>
        <end position="246"/>
    </location>
</feature>
<protein>
    <recommendedName>
        <fullName evidence="1">DJ-1/PfpI domain-containing protein</fullName>
    </recommendedName>
</protein>
<dbReference type="PANTHER" id="PTHR43130:SF3">
    <property type="entry name" value="HTH-TYPE TRANSCRIPTIONAL REGULATOR RV1931C"/>
    <property type="match status" value="1"/>
</dbReference>
<dbReference type="InterPro" id="IPR002818">
    <property type="entry name" value="DJ-1/PfpI"/>
</dbReference>
<dbReference type="SUPFAM" id="SSF52317">
    <property type="entry name" value="Class I glutamine amidotransferase-like"/>
    <property type="match status" value="1"/>
</dbReference>
<dbReference type="KEGG" id="saca:FFV09_19090"/>
<name>A0A4Y6UYC1_SACBS</name>
<evidence type="ECO:0000313" key="3">
    <source>
        <dbReference type="Proteomes" id="UP000316968"/>
    </source>
</evidence>